<organism evidence="1 2">
    <name type="scientific">Candidatus Zambryskibacteria bacterium RIFCSPHIGHO2_01_FULL_46_25</name>
    <dbReference type="NCBI Taxonomy" id="1802738"/>
    <lineage>
        <taxon>Bacteria</taxon>
        <taxon>Candidatus Zambryskiibacteriota</taxon>
    </lineage>
</organism>
<protein>
    <submittedName>
        <fullName evidence="1">Uncharacterized protein</fullName>
    </submittedName>
</protein>
<comment type="caution">
    <text evidence="1">The sequence shown here is derived from an EMBL/GenBank/DDBJ whole genome shotgun (WGS) entry which is preliminary data.</text>
</comment>
<accession>A0A1G2T239</accession>
<dbReference type="EMBL" id="MHVH01000003">
    <property type="protein sequence ID" value="OHA90691.1"/>
    <property type="molecule type" value="Genomic_DNA"/>
</dbReference>
<dbReference type="AlphaFoldDB" id="A0A1G2T239"/>
<proteinExistence type="predicted"/>
<gene>
    <name evidence="1" type="ORF">A2838_03205</name>
</gene>
<name>A0A1G2T239_9BACT</name>
<dbReference type="Proteomes" id="UP000178107">
    <property type="component" value="Unassembled WGS sequence"/>
</dbReference>
<reference evidence="1 2" key="1">
    <citation type="journal article" date="2016" name="Nat. Commun.">
        <title>Thousands of microbial genomes shed light on interconnected biogeochemical processes in an aquifer system.</title>
        <authorList>
            <person name="Anantharaman K."/>
            <person name="Brown C.T."/>
            <person name="Hug L.A."/>
            <person name="Sharon I."/>
            <person name="Castelle C.J."/>
            <person name="Probst A.J."/>
            <person name="Thomas B.C."/>
            <person name="Singh A."/>
            <person name="Wilkins M.J."/>
            <person name="Karaoz U."/>
            <person name="Brodie E.L."/>
            <person name="Williams K.H."/>
            <person name="Hubbard S.S."/>
            <person name="Banfield J.F."/>
        </authorList>
    </citation>
    <scope>NUCLEOTIDE SEQUENCE [LARGE SCALE GENOMIC DNA]</scope>
</reference>
<evidence type="ECO:0000313" key="1">
    <source>
        <dbReference type="EMBL" id="OHA90691.1"/>
    </source>
</evidence>
<evidence type="ECO:0000313" key="2">
    <source>
        <dbReference type="Proteomes" id="UP000178107"/>
    </source>
</evidence>
<sequence>MKKVIFLILILALGYYAFFMRDDKVDVNTNDNTTGETFRPDPSNATFAFDEGPITLSQGRSESDNEEVSILDDRAFGDINADGKEDSVILLARSGGGSGVFVYAAAYVSGPVNYKGTNAVFLGDRIAPQSISIANGAVTVRFLDRRDDEPYAAEPTVPTAKVFVYQGGELVEK</sequence>